<reference evidence="4" key="1">
    <citation type="submission" date="2018-12" db="EMBL/GenBank/DDBJ databases">
        <title>Complete genome sequence of an uncultured bacterium of the candidate phylum Bipolaricaulota.</title>
        <authorList>
            <person name="Kadnikov V.V."/>
            <person name="Mardanov A.V."/>
            <person name="Beletsky A.V."/>
            <person name="Frank Y.A."/>
            <person name="Karnachuk O.V."/>
            <person name="Ravin N.V."/>
        </authorList>
    </citation>
    <scope>NUCLEOTIDE SEQUENCE [LARGE SCALE GENOMIC DNA]</scope>
</reference>
<dbReference type="SUPFAM" id="SSF52833">
    <property type="entry name" value="Thioredoxin-like"/>
    <property type="match status" value="1"/>
</dbReference>
<proteinExistence type="predicted"/>
<feature type="signal peptide" evidence="2">
    <location>
        <begin position="1"/>
        <end position="21"/>
    </location>
</feature>
<accession>A0A410FUB1</accession>
<dbReference type="EMBL" id="CP034928">
    <property type="protein sequence ID" value="QAA76500.1"/>
    <property type="molecule type" value="Genomic_DNA"/>
</dbReference>
<protein>
    <recommendedName>
        <fullName evidence="5">Thioredoxin domain-containing protein</fullName>
    </recommendedName>
</protein>
<keyword evidence="1" id="KW-0812">Transmembrane</keyword>
<keyword evidence="1" id="KW-1133">Transmembrane helix</keyword>
<dbReference type="KEGG" id="bih:BIP78_0734"/>
<evidence type="ECO:0000256" key="2">
    <source>
        <dbReference type="SAM" id="SignalP"/>
    </source>
</evidence>
<organism evidence="3 4">
    <name type="scientific">Bipolaricaulis sibiricus</name>
    <dbReference type="NCBI Taxonomy" id="2501609"/>
    <lineage>
        <taxon>Bacteria</taxon>
        <taxon>Candidatus Bipolaricaulota</taxon>
        <taxon>Candidatus Bipolaricaulia</taxon>
        <taxon>Candidatus Bipolaricaulales</taxon>
        <taxon>Candidatus Bipolaricaulaceae</taxon>
        <taxon>Candidatus Bipolaricaulis</taxon>
    </lineage>
</organism>
<keyword evidence="2" id="KW-0732">Signal</keyword>
<dbReference type="Gene3D" id="3.40.30.10">
    <property type="entry name" value="Glutaredoxin"/>
    <property type="match status" value="1"/>
</dbReference>
<evidence type="ECO:0000313" key="4">
    <source>
        <dbReference type="Proteomes" id="UP000287233"/>
    </source>
</evidence>
<dbReference type="CDD" id="cd02947">
    <property type="entry name" value="TRX_family"/>
    <property type="match status" value="1"/>
</dbReference>
<evidence type="ECO:0000313" key="3">
    <source>
        <dbReference type="EMBL" id="QAA76500.1"/>
    </source>
</evidence>
<evidence type="ECO:0008006" key="5">
    <source>
        <dbReference type="Google" id="ProtNLM"/>
    </source>
</evidence>
<dbReference type="Proteomes" id="UP000287233">
    <property type="component" value="Chromosome"/>
</dbReference>
<dbReference type="InterPro" id="IPR036249">
    <property type="entry name" value="Thioredoxin-like_sf"/>
</dbReference>
<sequence length="154" mass="17016">MMRWRNLIALLLVGAAVGAMAAEVELHYFWSATCPDCLVMKAYLAELQETYPDLRVVAHEVTFSPDNWRLLATLGQAYGLTKEVTPTVFVGNVAVAGVGLVAQLRIEEEVLRCRTEGCPSPLERLPDKMRRVLSPLEIVLILAVGVAALLLLWK</sequence>
<dbReference type="AlphaFoldDB" id="A0A410FUB1"/>
<evidence type="ECO:0000256" key="1">
    <source>
        <dbReference type="SAM" id="Phobius"/>
    </source>
</evidence>
<name>A0A410FUB1_BIPS1</name>
<feature type="transmembrane region" description="Helical" evidence="1">
    <location>
        <begin position="132"/>
        <end position="153"/>
    </location>
</feature>
<keyword evidence="1" id="KW-0472">Membrane</keyword>
<gene>
    <name evidence="3" type="ORF">BIP78_0734</name>
</gene>
<feature type="chain" id="PRO_5019072736" description="Thioredoxin domain-containing protein" evidence="2">
    <location>
        <begin position="22"/>
        <end position="154"/>
    </location>
</feature>